<reference evidence="1" key="2">
    <citation type="journal article" date="2019" name="Genome Biol. Evol.">
        <title>Day and night: Metabolic profiles and evolutionary relationships of six axenic non-marine cyanobacteria.</title>
        <authorList>
            <person name="Will S.E."/>
            <person name="Henke P."/>
            <person name="Boedeker C."/>
            <person name="Huang S."/>
            <person name="Brinkmann H."/>
            <person name="Rohde M."/>
            <person name="Jarek M."/>
            <person name="Friedl T."/>
            <person name="Seufert S."/>
            <person name="Schumacher M."/>
            <person name="Overmann J."/>
            <person name="Neumann-Schaal M."/>
            <person name="Petersen J."/>
        </authorList>
    </citation>
    <scope>NUCLEOTIDE SEQUENCE [LARGE SCALE GENOMIC DNA]</scope>
    <source>
        <strain evidence="1">PCC 7102</strain>
    </source>
</reference>
<sequence>MKNINQVSTETGLSIEEIRMILSETNNHWDSVKELTDAEFEIITKLVNAKRIGATAIEHVVDMPLEHQKAIVLTASEVLEHQIKLSIVERLQYHETIAEVENQAIIHIHNQKKKELAAHFQQEHRNERETLRGILQEVSGLLGDDVKLQADGVAAKDELAVFMQVFKKKLIA</sequence>
<accession>A0A3S1IUL9</accession>
<name>A0A3S1IUL9_9CYAN</name>
<dbReference type="RefSeq" id="WP_127083916.1">
    <property type="nucleotide sequence ID" value="NZ_RSCL01000015.1"/>
</dbReference>
<dbReference type="Proteomes" id="UP000271624">
    <property type="component" value="Unassembled WGS sequence"/>
</dbReference>
<comment type="caution">
    <text evidence="1">The sequence shown here is derived from an EMBL/GenBank/DDBJ whole genome shotgun (WGS) entry which is preliminary data.</text>
</comment>
<dbReference type="EMBL" id="RSCL01000015">
    <property type="protein sequence ID" value="RUT02728.1"/>
    <property type="molecule type" value="Genomic_DNA"/>
</dbReference>
<keyword evidence="2" id="KW-1185">Reference proteome</keyword>
<dbReference type="AlphaFoldDB" id="A0A3S1IUL9"/>
<protein>
    <submittedName>
        <fullName evidence="1">Uncharacterized protein</fullName>
    </submittedName>
</protein>
<proteinExistence type="predicted"/>
<evidence type="ECO:0000313" key="2">
    <source>
        <dbReference type="Proteomes" id="UP000271624"/>
    </source>
</evidence>
<organism evidence="1 2">
    <name type="scientific">Dulcicalothrix desertica PCC 7102</name>
    <dbReference type="NCBI Taxonomy" id="232991"/>
    <lineage>
        <taxon>Bacteria</taxon>
        <taxon>Bacillati</taxon>
        <taxon>Cyanobacteriota</taxon>
        <taxon>Cyanophyceae</taxon>
        <taxon>Nostocales</taxon>
        <taxon>Calotrichaceae</taxon>
        <taxon>Dulcicalothrix</taxon>
    </lineage>
</organism>
<evidence type="ECO:0000313" key="1">
    <source>
        <dbReference type="EMBL" id="RUT02728.1"/>
    </source>
</evidence>
<gene>
    <name evidence="1" type="ORF">DSM106972_056480</name>
</gene>
<reference evidence="1" key="1">
    <citation type="submission" date="2018-12" db="EMBL/GenBank/DDBJ databases">
        <authorList>
            <person name="Will S."/>
            <person name="Neumann-Schaal M."/>
            <person name="Henke P."/>
        </authorList>
    </citation>
    <scope>NUCLEOTIDE SEQUENCE</scope>
    <source>
        <strain evidence="1">PCC 7102</strain>
    </source>
</reference>